<organism evidence="4 5">
    <name type="scientific">Cohnella terricola</name>
    <dbReference type="NCBI Taxonomy" id="1289167"/>
    <lineage>
        <taxon>Bacteria</taxon>
        <taxon>Bacillati</taxon>
        <taxon>Bacillota</taxon>
        <taxon>Bacilli</taxon>
        <taxon>Bacillales</taxon>
        <taxon>Paenibacillaceae</taxon>
        <taxon>Cohnella</taxon>
    </lineage>
</organism>
<keyword evidence="2" id="KW-0732">Signal</keyword>
<sequence length="680" mass="75814">MIGNSKGIAKPIVLLAIAAFMFFSPARSLAAADDSNNRFPGIDAVFVLDTSYSMKDSDPNRIATEVINMFMDISETSSTRVGFTAYNHMLVEKVPLTPVALKDKREALKRKLSELRRSGYTDIGLGLREGTNLLERDKIEGNKRFVILLSDGETDFGNQAKGRTLQDSNEDIQTAIDNAKSGQYPIYTIGLNHDGTVNKNELNRIAAQTGGQSYMTDSADDLPEIFNKIFAEQFQSQLVPVAALTATGSLQEVTVTIPNSSMREANIVLLAEHPLRETQLYYQSANIRYSKSDSYSLLKILKPQKGTFKLKFRGASGDLIKVSLLGNYDMHLQAKITNDSIVKGKPVTFVSSLVHPNEQMLQDLDVYQSLDALLIIYDYESQQRESIPMKLHDDHFQIDYVFKKSGQYSWSVHLNGPDFYRILQENIVDITNLAPTAIDKTPLSLTKEDGQVTIPLSDYFSDPNADPLKYTIVSDIRANQLDAQIIDDSLLLTPKKSGKIELTIEATDPEGSTVTNMVALSVKSLWERNIRVALIILGVLIVAALLYWYYRPKPLFTGRLEGYFLDTASGNDIPVKYWSLTSFAERKLTLKKLFESLDIHEQLPETAHIVFEAAANGALVVSHNTRCTLTIGSVPVGSNRKASLHYNDKLYITFEDGITEIELRYKAIKPSTNIFNGRAS</sequence>
<dbReference type="CDD" id="cd00198">
    <property type="entry name" value="vWFA"/>
    <property type="match status" value="1"/>
</dbReference>
<feature type="signal peptide" evidence="2">
    <location>
        <begin position="1"/>
        <end position="30"/>
    </location>
</feature>
<dbReference type="EMBL" id="VNJJ01000025">
    <property type="protein sequence ID" value="TVX95083.1"/>
    <property type="molecule type" value="Genomic_DNA"/>
</dbReference>
<dbReference type="Pfam" id="PF00092">
    <property type="entry name" value="VWA"/>
    <property type="match status" value="1"/>
</dbReference>
<keyword evidence="1" id="KW-0812">Transmembrane</keyword>
<gene>
    <name evidence="4" type="ORF">FPZ45_24050</name>
</gene>
<dbReference type="SUPFAM" id="SSF53300">
    <property type="entry name" value="vWA-like"/>
    <property type="match status" value="1"/>
</dbReference>
<comment type="caution">
    <text evidence="4">The sequence shown here is derived from an EMBL/GenBank/DDBJ whole genome shotgun (WGS) entry which is preliminary data.</text>
</comment>
<dbReference type="SMART" id="SM00327">
    <property type="entry name" value="VWA"/>
    <property type="match status" value="1"/>
</dbReference>
<evidence type="ECO:0000256" key="2">
    <source>
        <dbReference type="SAM" id="SignalP"/>
    </source>
</evidence>
<accession>A0A559J5B5</accession>
<dbReference type="Gene3D" id="3.40.50.410">
    <property type="entry name" value="von Willebrand factor, type A domain"/>
    <property type="match status" value="1"/>
</dbReference>
<dbReference type="Pfam" id="PF17963">
    <property type="entry name" value="Big_9"/>
    <property type="match status" value="1"/>
</dbReference>
<keyword evidence="5" id="KW-1185">Reference proteome</keyword>
<dbReference type="PANTHER" id="PTHR10579:SF43">
    <property type="entry name" value="ZINC FINGER (C3HC4-TYPE RING FINGER) FAMILY PROTEIN"/>
    <property type="match status" value="1"/>
</dbReference>
<protein>
    <submittedName>
        <fullName evidence="4">VWA domain-containing protein</fullName>
    </submittedName>
</protein>
<dbReference type="AlphaFoldDB" id="A0A559J5B5"/>
<dbReference type="Proteomes" id="UP000316330">
    <property type="component" value="Unassembled WGS sequence"/>
</dbReference>
<keyword evidence="1" id="KW-0472">Membrane</keyword>
<dbReference type="OrthoDB" id="1673233at2"/>
<reference evidence="4 5" key="1">
    <citation type="submission" date="2019-07" db="EMBL/GenBank/DDBJ databases">
        <authorList>
            <person name="Kim J."/>
        </authorList>
    </citation>
    <scope>NUCLEOTIDE SEQUENCE [LARGE SCALE GENOMIC DNA]</scope>
    <source>
        <strain evidence="4 5">G13</strain>
    </source>
</reference>
<proteinExistence type="predicted"/>
<dbReference type="InterPro" id="IPR036465">
    <property type="entry name" value="vWFA_dom_sf"/>
</dbReference>
<feature type="domain" description="VWFA" evidence="3">
    <location>
        <begin position="43"/>
        <end position="229"/>
    </location>
</feature>
<dbReference type="InterPro" id="IPR051266">
    <property type="entry name" value="CLCR"/>
</dbReference>
<keyword evidence="1" id="KW-1133">Transmembrane helix</keyword>
<feature type="chain" id="PRO_5039665580" evidence="2">
    <location>
        <begin position="31"/>
        <end position="680"/>
    </location>
</feature>
<feature type="transmembrane region" description="Helical" evidence="1">
    <location>
        <begin position="530"/>
        <end position="550"/>
    </location>
</feature>
<evidence type="ECO:0000259" key="3">
    <source>
        <dbReference type="PROSITE" id="PS50234"/>
    </source>
</evidence>
<evidence type="ECO:0000313" key="4">
    <source>
        <dbReference type="EMBL" id="TVX95083.1"/>
    </source>
</evidence>
<dbReference type="RefSeq" id="WP_144707207.1">
    <property type="nucleotide sequence ID" value="NZ_VNJJ01000025.1"/>
</dbReference>
<evidence type="ECO:0000313" key="5">
    <source>
        <dbReference type="Proteomes" id="UP000316330"/>
    </source>
</evidence>
<dbReference type="PROSITE" id="PS50234">
    <property type="entry name" value="VWFA"/>
    <property type="match status" value="1"/>
</dbReference>
<evidence type="ECO:0000256" key="1">
    <source>
        <dbReference type="SAM" id="Phobius"/>
    </source>
</evidence>
<name>A0A559J5B5_9BACL</name>
<dbReference type="PANTHER" id="PTHR10579">
    <property type="entry name" value="CALCIUM-ACTIVATED CHLORIDE CHANNEL REGULATOR"/>
    <property type="match status" value="1"/>
</dbReference>
<dbReference type="InterPro" id="IPR002035">
    <property type="entry name" value="VWF_A"/>
</dbReference>